<evidence type="ECO:0000259" key="1">
    <source>
        <dbReference type="Pfam" id="PF12680"/>
    </source>
</evidence>
<dbReference type="Proteomes" id="UP000286931">
    <property type="component" value="Unassembled WGS sequence"/>
</dbReference>
<dbReference type="RefSeq" id="WP_126641211.1">
    <property type="nucleotide sequence ID" value="NZ_BIFH01000032.1"/>
</dbReference>
<accession>A0A401YXS0</accession>
<organism evidence="2 3">
    <name type="scientific">Embleya hyalina</name>
    <dbReference type="NCBI Taxonomy" id="516124"/>
    <lineage>
        <taxon>Bacteria</taxon>
        <taxon>Bacillati</taxon>
        <taxon>Actinomycetota</taxon>
        <taxon>Actinomycetes</taxon>
        <taxon>Kitasatosporales</taxon>
        <taxon>Streptomycetaceae</taxon>
        <taxon>Embleya</taxon>
    </lineage>
</organism>
<keyword evidence="2" id="KW-0413">Isomerase</keyword>
<gene>
    <name evidence="2" type="ORF">EHYA_07138</name>
</gene>
<dbReference type="Gene3D" id="3.10.450.50">
    <property type="match status" value="1"/>
</dbReference>
<reference evidence="2 3" key="1">
    <citation type="submission" date="2018-12" db="EMBL/GenBank/DDBJ databases">
        <title>Draft genome sequence of Embleya hyalina NBRC 13850T.</title>
        <authorList>
            <person name="Komaki H."/>
            <person name="Hosoyama A."/>
            <person name="Kimura A."/>
            <person name="Ichikawa N."/>
            <person name="Tamura T."/>
        </authorList>
    </citation>
    <scope>NUCLEOTIDE SEQUENCE [LARGE SCALE GENOMIC DNA]</scope>
    <source>
        <strain evidence="2 3">NBRC 13850</strain>
    </source>
</reference>
<dbReference type="GO" id="GO:0016853">
    <property type="term" value="F:isomerase activity"/>
    <property type="evidence" value="ECO:0007669"/>
    <property type="project" value="UniProtKB-KW"/>
</dbReference>
<dbReference type="Pfam" id="PF12680">
    <property type="entry name" value="SnoaL_2"/>
    <property type="match status" value="1"/>
</dbReference>
<dbReference type="PANTHER" id="PTHR41252:SF1">
    <property type="entry name" value="BLR2505 PROTEIN"/>
    <property type="match status" value="1"/>
</dbReference>
<comment type="caution">
    <text evidence="2">The sequence shown here is derived from an EMBL/GenBank/DDBJ whole genome shotgun (WGS) entry which is preliminary data.</text>
</comment>
<feature type="domain" description="SnoaL-like" evidence="1">
    <location>
        <begin position="12"/>
        <end position="119"/>
    </location>
</feature>
<name>A0A401YXS0_9ACTN</name>
<dbReference type="InterPro" id="IPR037401">
    <property type="entry name" value="SnoaL-like"/>
</dbReference>
<keyword evidence="3" id="KW-1185">Reference proteome</keyword>
<protein>
    <submittedName>
        <fullName evidence="2">Ketosteroid isomerase</fullName>
    </submittedName>
</protein>
<dbReference type="EMBL" id="BIFH01000032">
    <property type="protein sequence ID" value="GCD99417.1"/>
    <property type="molecule type" value="Genomic_DNA"/>
</dbReference>
<dbReference type="SUPFAM" id="SSF54427">
    <property type="entry name" value="NTF2-like"/>
    <property type="match status" value="1"/>
</dbReference>
<proteinExistence type="predicted"/>
<evidence type="ECO:0000313" key="3">
    <source>
        <dbReference type="Proteomes" id="UP000286931"/>
    </source>
</evidence>
<dbReference type="OrthoDB" id="6657864at2"/>
<dbReference type="AlphaFoldDB" id="A0A401YXS0"/>
<evidence type="ECO:0000313" key="2">
    <source>
        <dbReference type="EMBL" id="GCD99417.1"/>
    </source>
</evidence>
<dbReference type="PANTHER" id="PTHR41252">
    <property type="entry name" value="BLR2505 PROTEIN"/>
    <property type="match status" value="1"/>
</dbReference>
<dbReference type="InterPro" id="IPR032710">
    <property type="entry name" value="NTF2-like_dom_sf"/>
</dbReference>
<sequence length="141" mass="15435">MTTTVTDPKTVVTRYVEAVADGDLPTIRASFAEDATWTYPGELPISRTWVGRDTIIEDFLGDVGALLRPETVRIRLTSIHADGDIVFAEWTSDAVTVGGVEYHNRCLGIFEVADGRITSVREYADTGHTARVLFPNHVVAA</sequence>